<dbReference type="Proteomes" id="UP000660885">
    <property type="component" value="Unassembled WGS sequence"/>
</dbReference>
<organism evidence="1 2">
    <name type="scientific">Belnapia arida</name>
    <dbReference type="NCBI Taxonomy" id="2804533"/>
    <lineage>
        <taxon>Bacteria</taxon>
        <taxon>Pseudomonadati</taxon>
        <taxon>Pseudomonadota</taxon>
        <taxon>Alphaproteobacteria</taxon>
        <taxon>Acetobacterales</taxon>
        <taxon>Roseomonadaceae</taxon>
        <taxon>Belnapia</taxon>
    </lineage>
</organism>
<dbReference type="RefSeq" id="WP_202835316.1">
    <property type="nucleotide sequence ID" value="NZ_JAETWB010000047.1"/>
</dbReference>
<dbReference type="EMBL" id="JAETWB010000047">
    <property type="protein sequence ID" value="MBL6082104.1"/>
    <property type="molecule type" value="Genomic_DNA"/>
</dbReference>
<reference evidence="1 2" key="1">
    <citation type="submission" date="2021-01" db="EMBL/GenBank/DDBJ databases">
        <title>Belnapia mucosa sp. nov. and Belnapia arida sp. nov., isolated from the Tabernas Desert (Almeria, Spain).</title>
        <authorList>
            <person name="Molina-Menor E."/>
            <person name="Vidal-Verdu A."/>
            <person name="Calonge A."/>
            <person name="Satari L."/>
            <person name="Pereto J."/>
            <person name="Porcar M."/>
        </authorList>
    </citation>
    <scope>NUCLEOTIDE SEQUENCE [LARGE SCALE GENOMIC DNA]</scope>
    <source>
        <strain evidence="1 2">T18</strain>
    </source>
</reference>
<accession>A0ABS1UDT0</accession>
<evidence type="ECO:0000313" key="1">
    <source>
        <dbReference type="EMBL" id="MBL6082104.1"/>
    </source>
</evidence>
<comment type="caution">
    <text evidence="1">The sequence shown here is derived from an EMBL/GenBank/DDBJ whole genome shotgun (WGS) entry which is preliminary data.</text>
</comment>
<name>A0ABS1UDT0_9PROT</name>
<evidence type="ECO:0000313" key="2">
    <source>
        <dbReference type="Proteomes" id="UP000660885"/>
    </source>
</evidence>
<gene>
    <name evidence="1" type="ORF">JMJ56_29435</name>
</gene>
<proteinExistence type="predicted"/>
<protein>
    <submittedName>
        <fullName evidence="1">Uncharacterized protein</fullName>
    </submittedName>
</protein>
<keyword evidence="2" id="KW-1185">Reference proteome</keyword>
<sequence>MATHALTTTAPSGRRLPSDTLPTRILTSLIPGEILLGFDATFQGIAPTADQVRAAYRSNGDRLPANLRSGLARAFFG</sequence>